<proteinExistence type="predicted"/>
<dbReference type="eggNOG" id="COG1191">
    <property type="taxonomic scope" value="Bacteria"/>
</dbReference>
<accession>B0MB24</accession>
<keyword evidence="2" id="KW-1185">Reference proteome</keyword>
<evidence type="ECO:0000313" key="1">
    <source>
        <dbReference type="EMBL" id="EDR98699.1"/>
    </source>
</evidence>
<evidence type="ECO:0000313" key="2">
    <source>
        <dbReference type="Proteomes" id="UP000004935"/>
    </source>
</evidence>
<dbReference type="AlphaFoldDB" id="B0MB24"/>
<evidence type="ECO:0008006" key="3">
    <source>
        <dbReference type="Google" id="ProtNLM"/>
    </source>
</evidence>
<dbReference type="SUPFAM" id="SSF88659">
    <property type="entry name" value="Sigma3 and sigma4 domains of RNA polymerase sigma factors"/>
    <property type="match status" value="1"/>
</dbReference>
<dbReference type="STRING" id="411490.ANACAC_00750"/>
<organism evidence="1 2">
    <name type="scientific">Anaerostipes caccae (strain DSM 14662 / CCUG 47493 / JCM 13470 / NCIMB 13811 / L1-92)</name>
    <dbReference type="NCBI Taxonomy" id="411490"/>
    <lineage>
        <taxon>Bacteria</taxon>
        <taxon>Bacillati</taxon>
        <taxon>Bacillota</taxon>
        <taxon>Clostridia</taxon>
        <taxon>Lachnospirales</taxon>
        <taxon>Lachnospiraceae</taxon>
        <taxon>Anaerostipes</taxon>
    </lineage>
</organism>
<gene>
    <name evidence="1" type="ORF">ANACAC_00750</name>
</gene>
<dbReference type="HOGENOM" id="CLU_144718_1_0_9"/>
<dbReference type="Gene3D" id="1.20.140.160">
    <property type="match status" value="1"/>
</dbReference>
<comment type="caution">
    <text evidence="1">The sequence shown here is derived from an EMBL/GenBank/DDBJ whole genome shotgun (WGS) entry which is preliminary data.</text>
</comment>
<dbReference type="Proteomes" id="UP000004935">
    <property type="component" value="Unassembled WGS sequence"/>
</dbReference>
<protein>
    <recommendedName>
        <fullName evidence="3">RNA polymerase sigma-70 region 4 domain-containing protein</fullName>
    </recommendedName>
</protein>
<dbReference type="InterPro" id="IPR013324">
    <property type="entry name" value="RNA_pol_sigma_r3/r4-like"/>
</dbReference>
<reference evidence="1" key="1">
    <citation type="submission" date="2007-11" db="EMBL/GenBank/DDBJ databases">
        <authorList>
            <person name="Fulton L."/>
            <person name="Clifton S."/>
            <person name="Fulton B."/>
            <person name="Xu J."/>
            <person name="Minx P."/>
            <person name="Pepin K.H."/>
            <person name="Johnson M."/>
            <person name="Thiruvilangam P."/>
            <person name="Bhonagiri V."/>
            <person name="Nash W.E."/>
            <person name="Mardis E.R."/>
            <person name="Wilson R.K."/>
        </authorList>
    </citation>
    <scope>NUCLEOTIDE SEQUENCE [LARGE SCALE GENOMIC DNA]</scope>
    <source>
        <strain evidence="1">DSM 14662</strain>
    </source>
</reference>
<dbReference type="RefSeq" id="WP_006566257.1">
    <property type="nucleotide sequence ID" value="NZ_AP023027.1"/>
</dbReference>
<reference evidence="1" key="2">
    <citation type="submission" date="2013-11" db="EMBL/GenBank/DDBJ databases">
        <title>Draft genome sequence of Anaerostipes caccae (DSM 14662).</title>
        <authorList>
            <person name="Sudarsanam P."/>
            <person name="Ley R."/>
            <person name="Guruge J."/>
            <person name="Turnbaugh P.J."/>
            <person name="Mahowald M."/>
            <person name="Liep D."/>
            <person name="Gordon J."/>
        </authorList>
    </citation>
    <scope>NUCLEOTIDE SEQUENCE</scope>
    <source>
        <strain evidence="1">DSM 14662</strain>
    </source>
</reference>
<dbReference type="EMBL" id="ABAX03000005">
    <property type="protein sequence ID" value="EDR98699.1"/>
    <property type="molecule type" value="Genomic_DNA"/>
</dbReference>
<sequence>MTAREFLNQPFELQRVIRIKEKRIQCYRELASSPSSPSLEPHYSATRNTKAPFVRYLEKINVLEEELIKDYLKLEDLKHMVDVAIDGMEDPMEELVLRYRYSKLMKIDDIAREMQYSVRWIKRVHARALVHFEKSHPSSPSGHC</sequence>
<name>B0MB24_ANACD</name>